<evidence type="ECO:0000256" key="2">
    <source>
        <dbReference type="SAM" id="Phobius"/>
    </source>
</evidence>
<reference evidence="3 4" key="1">
    <citation type="submission" date="2015-04" db="EMBL/GenBank/DDBJ databases">
        <title>Complete genome sequence of Schizopora paradoxa KUC8140, a cosmopolitan wood degrader in East Asia.</title>
        <authorList>
            <consortium name="DOE Joint Genome Institute"/>
            <person name="Min B."/>
            <person name="Park H."/>
            <person name="Jang Y."/>
            <person name="Kim J.-J."/>
            <person name="Kim K.H."/>
            <person name="Pangilinan J."/>
            <person name="Lipzen A."/>
            <person name="Riley R."/>
            <person name="Grigoriev I.V."/>
            <person name="Spatafora J.W."/>
            <person name="Choi I.-G."/>
        </authorList>
    </citation>
    <scope>NUCLEOTIDE SEQUENCE [LARGE SCALE GENOMIC DNA]</scope>
    <source>
        <strain evidence="3 4">KUC8140</strain>
    </source>
</reference>
<dbReference type="AlphaFoldDB" id="A0A0H2RNY6"/>
<keyword evidence="4" id="KW-1185">Reference proteome</keyword>
<feature type="region of interest" description="Disordered" evidence="1">
    <location>
        <begin position="1"/>
        <end position="97"/>
    </location>
</feature>
<feature type="compositionally biased region" description="Low complexity" evidence="1">
    <location>
        <begin position="115"/>
        <end position="135"/>
    </location>
</feature>
<dbReference type="EMBL" id="KQ085957">
    <property type="protein sequence ID" value="KLO13564.1"/>
    <property type="molecule type" value="Genomic_DNA"/>
</dbReference>
<organism evidence="3 4">
    <name type="scientific">Schizopora paradoxa</name>
    <dbReference type="NCBI Taxonomy" id="27342"/>
    <lineage>
        <taxon>Eukaryota</taxon>
        <taxon>Fungi</taxon>
        <taxon>Dikarya</taxon>
        <taxon>Basidiomycota</taxon>
        <taxon>Agaricomycotina</taxon>
        <taxon>Agaricomycetes</taxon>
        <taxon>Hymenochaetales</taxon>
        <taxon>Schizoporaceae</taxon>
        <taxon>Schizopora</taxon>
    </lineage>
</organism>
<feature type="transmembrane region" description="Helical" evidence="2">
    <location>
        <begin position="246"/>
        <end position="266"/>
    </location>
</feature>
<accession>A0A0H2RNY6</accession>
<feature type="compositionally biased region" description="Basic and acidic residues" evidence="1">
    <location>
        <begin position="23"/>
        <end position="36"/>
    </location>
</feature>
<name>A0A0H2RNY6_9AGAM</name>
<gene>
    <name evidence="3" type="ORF">SCHPADRAFT_997218</name>
</gene>
<keyword evidence="2" id="KW-0812">Transmembrane</keyword>
<sequence>MSHAQGYPGSSSSSSFDSQVPSYREHTPSLESDRTTTRSSLEHLQAGSSTYSPRHSRRYSQRRQLSPAERAVSAHYAAMENGSPRASPTPPQDVHDPMRVRHDALGRFFGEQFAPAAPQQQQQQFQPSHYRTQSQTRREQREEAPAPQYASQGRGRSAVVPPPYDSRTDVESLPVYTKESEYDAELNRKLFIYGFLFFPLWIVGIIAPFIKPHRDPVKDNRSKEAQDAEDASMRAVELMWAKRCGIALAAFLFLIIIAVIVGVVVASHSK</sequence>
<protein>
    <submittedName>
        <fullName evidence="3">Uncharacterized protein</fullName>
    </submittedName>
</protein>
<keyword evidence="2" id="KW-0472">Membrane</keyword>
<evidence type="ECO:0000256" key="1">
    <source>
        <dbReference type="SAM" id="MobiDB-lite"/>
    </source>
</evidence>
<evidence type="ECO:0000313" key="4">
    <source>
        <dbReference type="Proteomes" id="UP000053477"/>
    </source>
</evidence>
<dbReference type="OrthoDB" id="3358294at2759"/>
<evidence type="ECO:0000313" key="3">
    <source>
        <dbReference type="EMBL" id="KLO13564.1"/>
    </source>
</evidence>
<feature type="region of interest" description="Disordered" evidence="1">
    <location>
        <begin position="115"/>
        <end position="166"/>
    </location>
</feature>
<keyword evidence="2" id="KW-1133">Transmembrane helix</keyword>
<proteinExistence type="predicted"/>
<feature type="transmembrane region" description="Helical" evidence="2">
    <location>
        <begin position="190"/>
        <end position="210"/>
    </location>
</feature>
<dbReference type="InParanoid" id="A0A0H2RNY6"/>
<dbReference type="Proteomes" id="UP000053477">
    <property type="component" value="Unassembled WGS sequence"/>
</dbReference>